<keyword evidence="1" id="KW-1133">Transmembrane helix</keyword>
<keyword evidence="1" id="KW-0812">Transmembrane</keyword>
<comment type="caution">
    <text evidence="2">The sequence shown here is derived from an EMBL/GenBank/DDBJ whole genome shotgun (WGS) entry which is preliminary data.</text>
</comment>
<sequence length="131" mass="15308">MGGYECSIIVGDRRFRLLRSRFRRLIAVLLVVFLGWYLLYIGLSVFARGFMARPVVGNVNVALVFGMLQFASTFLLAWYYSRYARRRLDPLAAQIRQEVERRREAYARMMAERGRMDDWFPADEQAGRGQA</sequence>
<dbReference type="RefSeq" id="WP_344240305.1">
    <property type="nucleotide sequence ID" value="NZ_BAAAHH010000008.1"/>
</dbReference>
<feature type="transmembrane region" description="Helical" evidence="1">
    <location>
        <begin position="59"/>
        <end position="80"/>
    </location>
</feature>
<evidence type="ECO:0000313" key="3">
    <source>
        <dbReference type="Proteomes" id="UP001500665"/>
    </source>
</evidence>
<organism evidence="2 3">
    <name type="scientific">Actinocorallia libanotica</name>
    <dbReference type="NCBI Taxonomy" id="46162"/>
    <lineage>
        <taxon>Bacteria</taxon>
        <taxon>Bacillati</taxon>
        <taxon>Actinomycetota</taxon>
        <taxon>Actinomycetes</taxon>
        <taxon>Streptosporangiales</taxon>
        <taxon>Thermomonosporaceae</taxon>
        <taxon>Actinocorallia</taxon>
    </lineage>
</organism>
<evidence type="ECO:0000256" key="1">
    <source>
        <dbReference type="SAM" id="Phobius"/>
    </source>
</evidence>
<dbReference type="PANTHER" id="PTHR38441">
    <property type="entry name" value="INTEGRAL MEMBRANE PROTEIN-RELATED"/>
    <property type="match status" value="1"/>
</dbReference>
<name>A0ABP4BI35_9ACTN</name>
<proteinExistence type="predicted"/>
<gene>
    <name evidence="2" type="ORF">GCM10009550_26170</name>
</gene>
<dbReference type="InterPro" id="IPR007436">
    <property type="entry name" value="DUF485"/>
</dbReference>
<keyword evidence="3" id="KW-1185">Reference proteome</keyword>
<evidence type="ECO:0008006" key="4">
    <source>
        <dbReference type="Google" id="ProtNLM"/>
    </source>
</evidence>
<dbReference type="EMBL" id="BAAAHH010000008">
    <property type="protein sequence ID" value="GAA0949151.1"/>
    <property type="molecule type" value="Genomic_DNA"/>
</dbReference>
<dbReference type="Pfam" id="PF04341">
    <property type="entry name" value="DUF485"/>
    <property type="match status" value="1"/>
</dbReference>
<keyword evidence="1" id="KW-0472">Membrane</keyword>
<protein>
    <recommendedName>
        <fullName evidence="4">DUF485 domain-containing protein</fullName>
    </recommendedName>
</protein>
<evidence type="ECO:0000313" key="2">
    <source>
        <dbReference type="EMBL" id="GAA0949151.1"/>
    </source>
</evidence>
<dbReference type="Proteomes" id="UP001500665">
    <property type="component" value="Unassembled WGS sequence"/>
</dbReference>
<accession>A0ABP4BI35</accession>
<dbReference type="PANTHER" id="PTHR38441:SF1">
    <property type="entry name" value="MEMBRANE PROTEIN"/>
    <property type="match status" value="1"/>
</dbReference>
<feature type="transmembrane region" description="Helical" evidence="1">
    <location>
        <begin position="25"/>
        <end position="47"/>
    </location>
</feature>
<reference evidence="3" key="1">
    <citation type="journal article" date="2019" name="Int. J. Syst. Evol. Microbiol.">
        <title>The Global Catalogue of Microorganisms (GCM) 10K type strain sequencing project: providing services to taxonomists for standard genome sequencing and annotation.</title>
        <authorList>
            <consortium name="The Broad Institute Genomics Platform"/>
            <consortium name="The Broad Institute Genome Sequencing Center for Infectious Disease"/>
            <person name="Wu L."/>
            <person name="Ma J."/>
        </authorList>
    </citation>
    <scope>NUCLEOTIDE SEQUENCE [LARGE SCALE GENOMIC DNA]</scope>
    <source>
        <strain evidence="3">JCM 10696</strain>
    </source>
</reference>